<accession>A0ACB8Y2A8</accession>
<reference evidence="1 2" key="2">
    <citation type="journal article" date="2022" name="Mol. Ecol. Resour.">
        <title>The genomes of chicory, endive, great burdock and yacon provide insights into Asteraceae paleo-polyploidization history and plant inulin production.</title>
        <authorList>
            <person name="Fan W."/>
            <person name="Wang S."/>
            <person name="Wang H."/>
            <person name="Wang A."/>
            <person name="Jiang F."/>
            <person name="Liu H."/>
            <person name="Zhao H."/>
            <person name="Xu D."/>
            <person name="Zhang Y."/>
        </authorList>
    </citation>
    <scope>NUCLEOTIDE SEQUENCE [LARGE SCALE GENOMIC DNA]</scope>
    <source>
        <strain evidence="2">cv. Niubang</strain>
    </source>
</reference>
<sequence length="82" mass="9412">MFLSTVSPCSTRVSAKKHLRENFLHQQPFPKSKSKFIILLRIATILILDLTSIAIFNFDIRLICGGFHRILVDFKEFGESIC</sequence>
<evidence type="ECO:0000313" key="2">
    <source>
        <dbReference type="Proteomes" id="UP001055879"/>
    </source>
</evidence>
<comment type="caution">
    <text evidence="1">The sequence shown here is derived from an EMBL/GenBank/DDBJ whole genome shotgun (WGS) entry which is preliminary data.</text>
</comment>
<proteinExistence type="predicted"/>
<organism evidence="1 2">
    <name type="scientific">Arctium lappa</name>
    <name type="common">Greater burdock</name>
    <name type="synonym">Lappa major</name>
    <dbReference type="NCBI Taxonomy" id="4217"/>
    <lineage>
        <taxon>Eukaryota</taxon>
        <taxon>Viridiplantae</taxon>
        <taxon>Streptophyta</taxon>
        <taxon>Embryophyta</taxon>
        <taxon>Tracheophyta</taxon>
        <taxon>Spermatophyta</taxon>
        <taxon>Magnoliopsida</taxon>
        <taxon>eudicotyledons</taxon>
        <taxon>Gunneridae</taxon>
        <taxon>Pentapetalae</taxon>
        <taxon>asterids</taxon>
        <taxon>campanulids</taxon>
        <taxon>Asterales</taxon>
        <taxon>Asteraceae</taxon>
        <taxon>Carduoideae</taxon>
        <taxon>Cardueae</taxon>
        <taxon>Arctiinae</taxon>
        <taxon>Arctium</taxon>
    </lineage>
</organism>
<keyword evidence="2" id="KW-1185">Reference proteome</keyword>
<protein>
    <submittedName>
        <fullName evidence="1">Uncharacterized protein</fullName>
    </submittedName>
</protein>
<evidence type="ECO:0000313" key="1">
    <source>
        <dbReference type="EMBL" id="KAI3677509.1"/>
    </source>
</evidence>
<gene>
    <name evidence="1" type="ORF">L6452_36773</name>
</gene>
<dbReference type="Proteomes" id="UP001055879">
    <property type="component" value="Linkage Group LG14"/>
</dbReference>
<reference evidence="2" key="1">
    <citation type="journal article" date="2022" name="Mol. Ecol. Resour.">
        <title>The genomes of chicory, endive, great burdock and yacon provide insights into Asteraceae palaeo-polyploidization history and plant inulin production.</title>
        <authorList>
            <person name="Fan W."/>
            <person name="Wang S."/>
            <person name="Wang H."/>
            <person name="Wang A."/>
            <person name="Jiang F."/>
            <person name="Liu H."/>
            <person name="Zhao H."/>
            <person name="Xu D."/>
            <person name="Zhang Y."/>
        </authorList>
    </citation>
    <scope>NUCLEOTIDE SEQUENCE [LARGE SCALE GENOMIC DNA]</scope>
    <source>
        <strain evidence="2">cv. Niubang</strain>
    </source>
</reference>
<name>A0ACB8Y2A8_ARCLA</name>
<dbReference type="EMBL" id="CM042060">
    <property type="protein sequence ID" value="KAI3677509.1"/>
    <property type="molecule type" value="Genomic_DNA"/>
</dbReference>